<feature type="domain" description="TRAM" evidence="11">
    <location>
        <begin position="414"/>
        <end position="481"/>
    </location>
</feature>
<dbReference type="PANTHER" id="PTHR43837:SF1">
    <property type="entry name" value="RIBOSOMAL PROTEIN US12 METHYLTHIOTRANSFERASE RIMO"/>
    <property type="match status" value="1"/>
</dbReference>
<dbReference type="Proteomes" id="UP000003900">
    <property type="component" value="Unassembled WGS sequence"/>
</dbReference>
<dbReference type="GO" id="GO:0046872">
    <property type="term" value="F:metal ion binding"/>
    <property type="evidence" value="ECO:0007669"/>
    <property type="project" value="UniProtKB-KW"/>
</dbReference>
<dbReference type="SFLD" id="SFLDG01082">
    <property type="entry name" value="B12-binding_domain_containing"/>
    <property type="match status" value="1"/>
</dbReference>
<comment type="subcellular location">
    <subcellularLocation>
        <location evidence="10">Cytoplasm</location>
    </subcellularLocation>
</comment>
<dbReference type="GO" id="GO:0035599">
    <property type="term" value="F:aspartic acid methylthiotransferase activity"/>
    <property type="evidence" value="ECO:0007669"/>
    <property type="project" value="TreeGrafter"/>
</dbReference>
<evidence type="ECO:0000313" key="14">
    <source>
        <dbReference type="EMBL" id="EHQ60608.1"/>
    </source>
</evidence>
<evidence type="ECO:0000259" key="11">
    <source>
        <dbReference type="PROSITE" id="PS50926"/>
    </source>
</evidence>
<dbReference type="STRING" id="1131935.PDENDC454_19343"/>
<keyword evidence="4 10" id="KW-0808">Transferase</keyword>
<dbReference type="PROSITE" id="PS01278">
    <property type="entry name" value="MTTASE_RADICAL"/>
    <property type="match status" value="1"/>
</dbReference>
<evidence type="ECO:0000256" key="6">
    <source>
        <dbReference type="ARBA" id="ARBA00022723"/>
    </source>
</evidence>
<dbReference type="InterPro" id="IPR038135">
    <property type="entry name" value="Methylthiotransferase_N_sf"/>
</dbReference>
<feature type="binding site" evidence="10">
    <location>
        <position position="87"/>
    </location>
    <ligand>
        <name>[4Fe-4S] cluster</name>
        <dbReference type="ChEBI" id="CHEBI:49883"/>
        <label>1</label>
    </ligand>
</feature>
<comment type="function">
    <text evidence="1">Catalyzes the methylthiolation of N6-(dimethylallyl)adenosine (i(6)A), leading to the formation of 2-methylthio-N6-(dimethylallyl)adenosine (ms(2)i(6)A) at position 37 in tRNAs that read codons beginning with uridine.</text>
</comment>
<evidence type="ECO:0000256" key="9">
    <source>
        <dbReference type="ARBA" id="ARBA00051425"/>
    </source>
</evidence>
<evidence type="ECO:0000256" key="10">
    <source>
        <dbReference type="HAMAP-Rule" id="MF_01865"/>
    </source>
</evidence>
<feature type="domain" description="Radical SAM core" evidence="13">
    <location>
        <begin position="181"/>
        <end position="411"/>
    </location>
</feature>
<dbReference type="Pfam" id="PF00919">
    <property type="entry name" value="UPF0004"/>
    <property type="match status" value="1"/>
</dbReference>
<dbReference type="InterPro" id="IPR007197">
    <property type="entry name" value="rSAM"/>
</dbReference>
<dbReference type="SMART" id="SM00729">
    <property type="entry name" value="Elp3"/>
    <property type="match status" value="1"/>
</dbReference>
<comment type="cofactor">
    <cofactor evidence="10">
        <name>[4Fe-4S] cluster</name>
        <dbReference type="ChEBI" id="CHEBI:49883"/>
    </cofactor>
    <text evidence="10">Binds 2 [4Fe-4S] clusters. One cluster is coordinated with 3 cysteines and an exchangeable S-adenosyl-L-methionine.</text>
</comment>
<evidence type="ECO:0000256" key="1">
    <source>
        <dbReference type="ARBA" id="ARBA00003234"/>
    </source>
</evidence>
<dbReference type="Gene3D" id="3.40.50.12160">
    <property type="entry name" value="Methylthiotransferase, N-terminal domain"/>
    <property type="match status" value="1"/>
</dbReference>
<dbReference type="PROSITE" id="PS51449">
    <property type="entry name" value="MTTASE_N"/>
    <property type="match status" value="1"/>
</dbReference>
<feature type="binding site" evidence="10">
    <location>
        <position position="195"/>
    </location>
    <ligand>
        <name>[4Fe-4S] cluster</name>
        <dbReference type="ChEBI" id="CHEBI:49883"/>
        <label>2</label>
        <note>4Fe-4S-S-AdoMet</note>
    </ligand>
</feature>
<feature type="binding site" evidence="10">
    <location>
        <position position="121"/>
    </location>
    <ligand>
        <name>[4Fe-4S] cluster</name>
        <dbReference type="ChEBI" id="CHEBI:49883"/>
        <label>1</label>
    </ligand>
</feature>
<dbReference type="InterPro" id="IPR006638">
    <property type="entry name" value="Elp3/MiaA/NifB-like_rSAM"/>
</dbReference>
<dbReference type="NCBIfam" id="TIGR00089">
    <property type="entry name" value="MiaB/RimO family radical SAM methylthiotransferase"/>
    <property type="match status" value="1"/>
</dbReference>
<dbReference type="SFLD" id="SFLDG01061">
    <property type="entry name" value="methylthiotransferase"/>
    <property type="match status" value="1"/>
</dbReference>
<dbReference type="Pfam" id="PF04055">
    <property type="entry name" value="Radical_SAM"/>
    <property type="match status" value="1"/>
</dbReference>
<dbReference type="EC" id="2.8.4.4" evidence="10"/>
<keyword evidence="3 10" id="KW-0963">Cytoplasm</keyword>
<evidence type="ECO:0000256" key="5">
    <source>
        <dbReference type="ARBA" id="ARBA00022691"/>
    </source>
</evidence>
<feature type="domain" description="MTTase N-terminal" evidence="12">
    <location>
        <begin position="42"/>
        <end position="158"/>
    </location>
</feature>
<feature type="binding site" evidence="10">
    <location>
        <position position="199"/>
    </location>
    <ligand>
        <name>[4Fe-4S] cluster</name>
        <dbReference type="ChEBI" id="CHEBI:49883"/>
        <label>2</label>
        <note>4Fe-4S-S-AdoMet</note>
    </ligand>
</feature>
<reference evidence="14 15" key="1">
    <citation type="journal article" date="2012" name="J. Bacteriol.">
        <title>Genome Sequence of the Pattern-Forming Social Bacterium Paenibacillus dendritiformis C454 Chiral Morphotype.</title>
        <authorList>
            <person name="Sirota-Madi A."/>
            <person name="Olender T."/>
            <person name="Helman Y."/>
            <person name="Brainis I."/>
            <person name="Finkelshtein A."/>
            <person name="Roth D."/>
            <person name="Hagai E."/>
            <person name="Leshkowitz D."/>
            <person name="Brodsky L."/>
            <person name="Galatenko V."/>
            <person name="Nikolaev V."/>
            <person name="Gutnick D.L."/>
            <person name="Lancet D."/>
            <person name="Ben-Jacob E."/>
        </authorList>
    </citation>
    <scope>NUCLEOTIDE SEQUENCE [LARGE SCALE GENOMIC DNA]</scope>
    <source>
        <strain evidence="14 15">C454</strain>
    </source>
</reference>
<keyword evidence="2 10" id="KW-0004">4Fe-4S</keyword>
<evidence type="ECO:0000256" key="3">
    <source>
        <dbReference type="ARBA" id="ARBA00022490"/>
    </source>
</evidence>
<evidence type="ECO:0000313" key="15">
    <source>
        <dbReference type="Proteomes" id="UP000003900"/>
    </source>
</evidence>
<dbReference type="InterPro" id="IPR058240">
    <property type="entry name" value="rSAM_sf"/>
</dbReference>
<dbReference type="EMBL" id="AHKH01000063">
    <property type="protein sequence ID" value="EHQ60608.1"/>
    <property type="molecule type" value="Genomic_DNA"/>
</dbReference>
<dbReference type="InterPro" id="IPR020612">
    <property type="entry name" value="Methylthiotransferase_CS"/>
</dbReference>
<dbReference type="FunFam" id="3.40.50.12160:FF:000003">
    <property type="entry name" value="CDK5 regulatory subunit-associated protein 1"/>
    <property type="match status" value="1"/>
</dbReference>
<evidence type="ECO:0000256" key="8">
    <source>
        <dbReference type="ARBA" id="ARBA00023014"/>
    </source>
</evidence>
<dbReference type="GO" id="GO:0005829">
    <property type="term" value="C:cytosol"/>
    <property type="evidence" value="ECO:0007669"/>
    <property type="project" value="TreeGrafter"/>
</dbReference>
<dbReference type="PROSITE" id="PS51918">
    <property type="entry name" value="RADICAL_SAM"/>
    <property type="match status" value="1"/>
</dbReference>
<keyword evidence="5 10" id="KW-0949">S-adenosyl-L-methionine</keyword>
<name>H3SJZ1_9BACL</name>
<dbReference type="Pfam" id="PF18693">
    <property type="entry name" value="TRAM_2"/>
    <property type="match status" value="1"/>
</dbReference>
<dbReference type="PANTHER" id="PTHR43837">
    <property type="entry name" value="RIBOSOMAL PROTEIN S12 METHYLTHIOTRANSFERASE RIMO"/>
    <property type="match status" value="1"/>
</dbReference>
<evidence type="ECO:0000256" key="7">
    <source>
        <dbReference type="ARBA" id="ARBA00023004"/>
    </source>
</evidence>
<accession>H3SJZ1</accession>
<comment type="catalytic activity">
    <reaction evidence="9">
        <text>N(6)-dimethylallyladenosine(37) in tRNA + (sulfur carrier)-SH + AH2 + 2 S-adenosyl-L-methionine = 2-methylsulfanyl-N(6)-dimethylallyladenosine(37) in tRNA + (sulfur carrier)-H + 5'-deoxyadenosine + L-methionine + A + S-adenosyl-L-homocysteine + 2 H(+)</text>
        <dbReference type="Rhea" id="RHEA:37067"/>
        <dbReference type="Rhea" id="RHEA-COMP:10375"/>
        <dbReference type="Rhea" id="RHEA-COMP:10376"/>
        <dbReference type="Rhea" id="RHEA-COMP:14737"/>
        <dbReference type="Rhea" id="RHEA-COMP:14739"/>
        <dbReference type="ChEBI" id="CHEBI:13193"/>
        <dbReference type="ChEBI" id="CHEBI:15378"/>
        <dbReference type="ChEBI" id="CHEBI:17319"/>
        <dbReference type="ChEBI" id="CHEBI:17499"/>
        <dbReference type="ChEBI" id="CHEBI:29917"/>
        <dbReference type="ChEBI" id="CHEBI:57844"/>
        <dbReference type="ChEBI" id="CHEBI:57856"/>
        <dbReference type="ChEBI" id="CHEBI:59789"/>
        <dbReference type="ChEBI" id="CHEBI:64428"/>
        <dbReference type="ChEBI" id="CHEBI:74415"/>
        <dbReference type="ChEBI" id="CHEBI:74417"/>
        <dbReference type="EC" id="2.8.4.3"/>
    </reaction>
</comment>
<proteinExistence type="inferred from homology"/>
<dbReference type="HAMAP" id="MF_01865">
    <property type="entry name" value="MTTase_RimO"/>
    <property type="match status" value="1"/>
</dbReference>
<evidence type="ECO:0000256" key="4">
    <source>
        <dbReference type="ARBA" id="ARBA00022679"/>
    </source>
</evidence>
<dbReference type="InterPro" id="IPR013848">
    <property type="entry name" value="Methylthiotransferase_N"/>
</dbReference>
<organism evidence="14 15">
    <name type="scientific">Paenibacillus dendritiformis C454</name>
    <dbReference type="NCBI Taxonomy" id="1131935"/>
    <lineage>
        <taxon>Bacteria</taxon>
        <taxon>Bacillati</taxon>
        <taxon>Bacillota</taxon>
        <taxon>Bacilli</taxon>
        <taxon>Bacillales</taxon>
        <taxon>Paenibacillaceae</taxon>
        <taxon>Paenibacillus</taxon>
    </lineage>
</organism>
<dbReference type="GO" id="GO:0051539">
    <property type="term" value="F:4 iron, 4 sulfur cluster binding"/>
    <property type="evidence" value="ECO:0007669"/>
    <property type="project" value="UniProtKB-UniRule"/>
</dbReference>
<dbReference type="GO" id="GO:0035597">
    <property type="term" value="F:tRNA-2-methylthio-N(6)-dimethylallyladenosine(37) synthase activity"/>
    <property type="evidence" value="ECO:0007669"/>
    <property type="project" value="UniProtKB-EC"/>
</dbReference>
<dbReference type="Gene3D" id="3.80.30.20">
    <property type="entry name" value="tm_1862 like domain"/>
    <property type="match status" value="1"/>
</dbReference>
<keyword evidence="6 10" id="KW-0479">Metal-binding</keyword>
<dbReference type="CDD" id="cd01335">
    <property type="entry name" value="Radical_SAM"/>
    <property type="match status" value="1"/>
</dbReference>
<dbReference type="PATRIC" id="fig|1131935.3.peg.4020"/>
<comment type="similarity">
    <text evidence="10">Belongs to the methylthiotransferase family. RimO subfamily.</text>
</comment>
<evidence type="ECO:0000259" key="13">
    <source>
        <dbReference type="PROSITE" id="PS51918"/>
    </source>
</evidence>
<dbReference type="NCBIfam" id="TIGR01125">
    <property type="entry name" value="30S ribosomal protein S12 methylthiotransferase RimO"/>
    <property type="match status" value="1"/>
</dbReference>
<dbReference type="SFLD" id="SFLDS00029">
    <property type="entry name" value="Radical_SAM"/>
    <property type="match status" value="1"/>
</dbReference>
<dbReference type="FunFam" id="3.80.30.20:FF:000001">
    <property type="entry name" value="tRNA-2-methylthio-N(6)-dimethylallyladenosine synthase 2"/>
    <property type="match status" value="1"/>
</dbReference>
<feature type="binding site" evidence="10">
    <location>
        <position position="51"/>
    </location>
    <ligand>
        <name>[4Fe-4S] cluster</name>
        <dbReference type="ChEBI" id="CHEBI:49883"/>
        <label>1</label>
    </ligand>
</feature>
<gene>
    <name evidence="10" type="primary">rimO</name>
    <name evidence="14" type="ORF">PDENDC454_19343</name>
</gene>
<dbReference type="SUPFAM" id="SSF102114">
    <property type="entry name" value="Radical SAM enzymes"/>
    <property type="match status" value="1"/>
</dbReference>
<evidence type="ECO:0000259" key="12">
    <source>
        <dbReference type="PROSITE" id="PS51449"/>
    </source>
</evidence>
<dbReference type="Gene3D" id="2.40.50.140">
    <property type="entry name" value="Nucleic acid-binding proteins"/>
    <property type="match status" value="1"/>
</dbReference>
<dbReference type="PROSITE" id="PS50926">
    <property type="entry name" value="TRAM"/>
    <property type="match status" value="1"/>
</dbReference>
<dbReference type="InterPro" id="IPR023404">
    <property type="entry name" value="rSAM_horseshoe"/>
</dbReference>
<sequence>MRYVTSIIVLEPLYEFIAYSKSLYTAFIIAAADGLGDVYMTEQIKIVTLGCDKNLVDSEIMSGIMDQYGHELVENAEDATVIIVNTCGFIDAAKEESVNTILELADLKETARLKALIVSGCLTQRYKEQLLEEMPEIDGIVGTGDFHKINDIVAEALQGKKPVRVGNPVFNYEQILPRKVATPRYTAYVKIAEGCDNNCTFCSIPIMRGKFRSRSMKSILAEVKQLADQGVKEISLIAQDSTNYGVDLYDGFKLPELMNKVSEVPGVEWVRLHYAYPGFFTEELIDTIASNPKVCKYVDMPLQHSEDTILKRMRRPGRQRDSRELVRKIRARIPEVALRTSIIVGFPGETDEDFENLASFVREMKFDRLGVFTYSPEEDTAATRLPDHVPDEVKEWRANTLMEIQREVSKNVNERHIGRMLDVLVERYDGRNDVYIGRSQYDAPEIDGEVFISNCKLSIGEIAKVKITHALEFDLAGEGVL</sequence>
<dbReference type="InterPro" id="IPR005839">
    <property type="entry name" value="Methylthiotransferase"/>
</dbReference>
<dbReference type="InterPro" id="IPR002792">
    <property type="entry name" value="TRAM_dom"/>
</dbReference>
<protein>
    <recommendedName>
        <fullName evidence="10">Ribosomal protein uS12 methylthiotransferase RimO</fullName>
        <shortName evidence="10">uS12 MTTase</shortName>
        <shortName evidence="10">uS12 methylthiotransferase</shortName>
        <ecNumber evidence="10">2.8.4.4</ecNumber>
    </recommendedName>
    <alternativeName>
        <fullName evidence="10">Ribosomal protein uS12 (aspartate-C(3))-methylthiotransferase</fullName>
    </alternativeName>
    <alternativeName>
        <fullName evidence="10">Ribosome maturation factor RimO</fullName>
    </alternativeName>
</protein>
<keyword evidence="15" id="KW-1185">Reference proteome</keyword>
<dbReference type="SFLD" id="SFLDF00274">
    <property type="entry name" value="ribosomal_protein_S12_methylth"/>
    <property type="match status" value="1"/>
</dbReference>
<evidence type="ECO:0000256" key="2">
    <source>
        <dbReference type="ARBA" id="ARBA00022485"/>
    </source>
</evidence>
<dbReference type="AlphaFoldDB" id="H3SJZ1"/>
<keyword evidence="7 10" id="KW-0408">Iron</keyword>
<comment type="catalytic activity">
    <reaction evidence="10">
        <text>L-aspartate(89)-[ribosomal protein uS12]-hydrogen + (sulfur carrier)-SH + AH2 + 2 S-adenosyl-L-methionine = 3-methylsulfanyl-L-aspartate(89)-[ribosomal protein uS12]-hydrogen + (sulfur carrier)-H + 5'-deoxyadenosine + L-methionine + A + S-adenosyl-L-homocysteine + 2 H(+)</text>
        <dbReference type="Rhea" id="RHEA:37087"/>
        <dbReference type="Rhea" id="RHEA-COMP:10460"/>
        <dbReference type="Rhea" id="RHEA-COMP:10461"/>
        <dbReference type="Rhea" id="RHEA-COMP:14737"/>
        <dbReference type="Rhea" id="RHEA-COMP:14739"/>
        <dbReference type="ChEBI" id="CHEBI:13193"/>
        <dbReference type="ChEBI" id="CHEBI:15378"/>
        <dbReference type="ChEBI" id="CHEBI:17319"/>
        <dbReference type="ChEBI" id="CHEBI:17499"/>
        <dbReference type="ChEBI" id="CHEBI:29917"/>
        <dbReference type="ChEBI" id="CHEBI:29961"/>
        <dbReference type="ChEBI" id="CHEBI:57844"/>
        <dbReference type="ChEBI" id="CHEBI:57856"/>
        <dbReference type="ChEBI" id="CHEBI:59789"/>
        <dbReference type="ChEBI" id="CHEBI:64428"/>
        <dbReference type="ChEBI" id="CHEBI:73599"/>
        <dbReference type="EC" id="2.8.4.4"/>
    </reaction>
</comment>
<dbReference type="InterPro" id="IPR012340">
    <property type="entry name" value="NA-bd_OB-fold"/>
</dbReference>
<comment type="caution">
    <text evidence="14">The sequence shown here is derived from an EMBL/GenBank/DDBJ whole genome shotgun (WGS) entry which is preliminary data.</text>
</comment>
<keyword evidence="8 10" id="KW-0411">Iron-sulfur</keyword>
<dbReference type="GO" id="GO:0103039">
    <property type="term" value="F:protein methylthiotransferase activity"/>
    <property type="evidence" value="ECO:0007669"/>
    <property type="project" value="UniProtKB-EC"/>
</dbReference>
<dbReference type="InterPro" id="IPR005840">
    <property type="entry name" value="Ribosomal_uS12_MeSTrfase_RimO"/>
</dbReference>
<feature type="binding site" evidence="10">
    <location>
        <position position="202"/>
    </location>
    <ligand>
        <name>[4Fe-4S] cluster</name>
        <dbReference type="ChEBI" id="CHEBI:49883"/>
        <label>2</label>
        <note>4Fe-4S-S-AdoMet</note>
    </ligand>
</feature>
<comment type="function">
    <text evidence="10">Catalyzes the methylthiolation of an aspartic acid residue of ribosomal protein uS12.</text>
</comment>